<dbReference type="EMBL" id="MU006724">
    <property type="protein sequence ID" value="KAF2625786.1"/>
    <property type="molecule type" value="Genomic_DNA"/>
</dbReference>
<proteinExistence type="predicted"/>
<keyword evidence="2" id="KW-1185">Reference proteome</keyword>
<evidence type="ECO:0000313" key="2">
    <source>
        <dbReference type="Proteomes" id="UP000799754"/>
    </source>
</evidence>
<dbReference type="Proteomes" id="UP000799754">
    <property type="component" value="Unassembled WGS sequence"/>
</dbReference>
<evidence type="ECO:0000313" key="1">
    <source>
        <dbReference type="EMBL" id="KAF2625786.1"/>
    </source>
</evidence>
<reference evidence="1" key="1">
    <citation type="journal article" date="2020" name="Stud. Mycol.">
        <title>101 Dothideomycetes genomes: a test case for predicting lifestyles and emergence of pathogens.</title>
        <authorList>
            <person name="Haridas S."/>
            <person name="Albert R."/>
            <person name="Binder M."/>
            <person name="Bloem J."/>
            <person name="Labutti K."/>
            <person name="Salamov A."/>
            <person name="Andreopoulos B."/>
            <person name="Baker S."/>
            <person name="Barry K."/>
            <person name="Bills G."/>
            <person name="Bluhm B."/>
            <person name="Cannon C."/>
            <person name="Castanera R."/>
            <person name="Culley D."/>
            <person name="Daum C."/>
            <person name="Ezra D."/>
            <person name="Gonzalez J."/>
            <person name="Henrissat B."/>
            <person name="Kuo A."/>
            <person name="Liang C."/>
            <person name="Lipzen A."/>
            <person name="Lutzoni F."/>
            <person name="Magnuson J."/>
            <person name="Mondo S."/>
            <person name="Nolan M."/>
            <person name="Ohm R."/>
            <person name="Pangilinan J."/>
            <person name="Park H.-J."/>
            <person name="Ramirez L."/>
            <person name="Alfaro M."/>
            <person name="Sun H."/>
            <person name="Tritt A."/>
            <person name="Yoshinaga Y."/>
            <person name="Zwiers L.-H."/>
            <person name="Turgeon B."/>
            <person name="Goodwin S."/>
            <person name="Spatafora J."/>
            <person name="Crous P."/>
            <person name="Grigoriev I."/>
        </authorList>
    </citation>
    <scope>NUCLEOTIDE SEQUENCE</scope>
    <source>
        <strain evidence="1">CBS 525.71</strain>
    </source>
</reference>
<protein>
    <submittedName>
        <fullName evidence="1">Uncharacterized protein</fullName>
    </submittedName>
</protein>
<sequence length="92" mass="10463">MCRVRLILEGAIARYLLSLVLCMPLVRQMLRFTADCTPLSASEFNADRSLSERPLSHRYQHLTNQAAHTCFQLVRYAGVCRGLDALQDRRGP</sequence>
<name>A0ACB6RV75_9PLEO</name>
<comment type="caution">
    <text evidence="1">The sequence shown here is derived from an EMBL/GenBank/DDBJ whole genome shotgun (WGS) entry which is preliminary data.</text>
</comment>
<organism evidence="1 2">
    <name type="scientific">Macroventuria anomochaeta</name>
    <dbReference type="NCBI Taxonomy" id="301207"/>
    <lineage>
        <taxon>Eukaryota</taxon>
        <taxon>Fungi</taxon>
        <taxon>Dikarya</taxon>
        <taxon>Ascomycota</taxon>
        <taxon>Pezizomycotina</taxon>
        <taxon>Dothideomycetes</taxon>
        <taxon>Pleosporomycetidae</taxon>
        <taxon>Pleosporales</taxon>
        <taxon>Pleosporineae</taxon>
        <taxon>Didymellaceae</taxon>
        <taxon>Macroventuria</taxon>
    </lineage>
</organism>
<gene>
    <name evidence="1" type="ORF">BU25DRAFT_412435</name>
</gene>
<accession>A0ACB6RV75</accession>